<organism evidence="2 3">
    <name type="scientific">Pleurodeles waltl</name>
    <name type="common">Iberian ribbed newt</name>
    <dbReference type="NCBI Taxonomy" id="8319"/>
    <lineage>
        <taxon>Eukaryota</taxon>
        <taxon>Metazoa</taxon>
        <taxon>Chordata</taxon>
        <taxon>Craniata</taxon>
        <taxon>Vertebrata</taxon>
        <taxon>Euteleostomi</taxon>
        <taxon>Amphibia</taxon>
        <taxon>Batrachia</taxon>
        <taxon>Caudata</taxon>
        <taxon>Salamandroidea</taxon>
        <taxon>Salamandridae</taxon>
        <taxon>Pleurodelinae</taxon>
        <taxon>Pleurodeles</taxon>
    </lineage>
</organism>
<evidence type="ECO:0000313" key="3">
    <source>
        <dbReference type="Proteomes" id="UP001066276"/>
    </source>
</evidence>
<keyword evidence="3" id="KW-1185">Reference proteome</keyword>
<feature type="compositionally biased region" description="Basic and acidic residues" evidence="1">
    <location>
        <begin position="85"/>
        <end position="95"/>
    </location>
</feature>
<dbReference type="EMBL" id="JANPWB010000004">
    <property type="protein sequence ID" value="KAJ1195667.1"/>
    <property type="molecule type" value="Genomic_DNA"/>
</dbReference>
<feature type="region of interest" description="Disordered" evidence="1">
    <location>
        <begin position="56"/>
        <end position="96"/>
    </location>
</feature>
<dbReference type="Proteomes" id="UP001066276">
    <property type="component" value="Chromosome 2_2"/>
</dbReference>
<accession>A0AAV7V2V2</accession>
<evidence type="ECO:0000313" key="2">
    <source>
        <dbReference type="EMBL" id="KAJ1195667.1"/>
    </source>
</evidence>
<protein>
    <submittedName>
        <fullName evidence="2">Uncharacterized protein</fullName>
    </submittedName>
</protein>
<comment type="caution">
    <text evidence="2">The sequence shown here is derived from an EMBL/GenBank/DDBJ whole genome shotgun (WGS) entry which is preliminary data.</text>
</comment>
<dbReference type="AlphaFoldDB" id="A0AAV7V2V2"/>
<gene>
    <name evidence="2" type="ORF">NDU88_004935</name>
</gene>
<evidence type="ECO:0000256" key="1">
    <source>
        <dbReference type="SAM" id="MobiDB-lite"/>
    </source>
</evidence>
<name>A0AAV7V2V2_PLEWA</name>
<reference evidence="2" key="1">
    <citation type="journal article" date="2022" name="bioRxiv">
        <title>Sequencing and chromosome-scale assembly of the giantPleurodeles waltlgenome.</title>
        <authorList>
            <person name="Brown T."/>
            <person name="Elewa A."/>
            <person name="Iarovenko S."/>
            <person name="Subramanian E."/>
            <person name="Araus A.J."/>
            <person name="Petzold A."/>
            <person name="Susuki M."/>
            <person name="Suzuki K.-i.T."/>
            <person name="Hayashi T."/>
            <person name="Toyoda A."/>
            <person name="Oliveira C."/>
            <person name="Osipova E."/>
            <person name="Leigh N.D."/>
            <person name="Simon A."/>
            <person name="Yun M.H."/>
        </authorList>
    </citation>
    <scope>NUCLEOTIDE SEQUENCE</scope>
    <source>
        <strain evidence="2">20211129_DDA</strain>
        <tissue evidence="2">Liver</tissue>
    </source>
</reference>
<proteinExistence type="predicted"/>
<sequence length="149" mass="16763">MVADAVTHINYLQKEVLKLRQRIEDQEGRIITDNNTTFCTTPEEAWAWLENRSIAQVTPKPSPLSTRQKTRGNHDVSSRHPRAHPSREQAAKERAQVVAEMELRTGPPLPPAMREEQPDADNLDLDEEQMHVILGGGPTITPQTAEDVL</sequence>